<accession>A0A2S2R7W4</accession>
<reference evidence="1" key="1">
    <citation type="submission" date="2018-04" db="EMBL/GenBank/DDBJ databases">
        <title>Transcriptome assembly of Sipha flava.</title>
        <authorList>
            <person name="Scully E.D."/>
            <person name="Geib S.M."/>
            <person name="Palmer N.A."/>
            <person name="Koch K."/>
            <person name="Bradshaw J."/>
            <person name="Heng-Moss T."/>
            <person name="Sarath G."/>
        </authorList>
    </citation>
    <scope>NUCLEOTIDE SEQUENCE</scope>
</reference>
<evidence type="ECO:0000313" key="1">
    <source>
        <dbReference type="EMBL" id="MBY86054.1"/>
    </source>
</evidence>
<dbReference type="AlphaFoldDB" id="A0A2S2R7W4"/>
<name>A0A2S2R7W4_9HEMI</name>
<sequence length="163" mass="19414">MSSAVKRKFLRPIIFLCVQNTTCRFRRMRFFYLFTRVRFLSTRRRMLLNYVLRMINSKSLFNPLKSIEHARAYMAGVYKNDGNNNDWRQRQERIKSADVECETPCVQYVCTSICLFSIVKTISFGHHVHEEKSKECRRMSRRLKLHNVPSSCVYFLHGDTTTV</sequence>
<organism evidence="1">
    <name type="scientific">Sipha flava</name>
    <name type="common">yellow sugarcane aphid</name>
    <dbReference type="NCBI Taxonomy" id="143950"/>
    <lineage>
        <taxon>Eukaryota</taxon>
        <taxon>Metazoa</taxon>
        <taxon>Ecdysozoa</taxon>
        <taxon>Arthropoda</taxon>
        <taxon>Hexapoda</taxon>
        <taxon>Insecta</taxon>
        <taxon>Pterygota</taxon>
        <taxon>Neoptera</taxon>
        <taxon>Paraneoptera</taxon>
        <taxon>Hemiptera</taxon>
        <taxon>Sternorrhyncha</taxon>
        <taxon>Aphidomorpha</taxon>
        <taxon>Aphidoidea</taxon>
        <taxon>Aphididae</taxon>
        <taxon>Sipha</taxon>
    </lineage>
</organism>
<dbReference type="EMBL" id="GGMS01016851">
    <property type="protein sequence ID" value="MBY86054.1"/>
    <property type="molecule type" value="Transcribed_RNA"/>
</dbReference>
<proteinExistence type="predicted"/>
<gene>
    <name evidence="1" type="ORF">g.2514</name>
</gene>
<protein>
    <submittedName>
        <fullName evidence="1">Uncharacterized protein</fullName>
    </submittedName>
</protein>